<evidence type="ECO:0000313" key="2">
    <source>
        <dbReference type="Proteomes" id="UP001652445"/>
    </source>
</evidence>
<organism evidence="1 2">
    <name type="scientific">Paenibacillus baimaensis</name>
    <dbReference type="NCBI Taxonomy" id="2982185"/>
    <lineage>
        <taxon>Bacteria</taxon>
        <taxon>Bacillati</taxon>
        <taxon>Bacillota</taxon>
        <taxon>Bacilli</taxon>
        <taxon>Bacillales</taxon>
        <taxon>Paenibacillaceae</taxon>
        <taxon>Paenibacillus</taxon>
    </lineage>
</organism>
<sequence>MEWHYYNTFITVSPDCPAVMGTVPPDKKSGKTKPGIEFELVSQAPYVYTQEELLYEVHIRHKEIPQEVLLERGTQYRDEFFQKPTACLRASMLPKKYGWGIHFNSEGKMALVPMESAEYQHFIDGDHTDIKLVAAMRNSKGK</sequence>
<protein>
    <submittedName>
        <fullName evidence="1">DUF6157 family protein</fullName>
    </submittedName>
</protein>
<dbReference type="Proteomes" id="UP001652445">
    <property type="component" value="Unassembled WGS sequence"/>
</dbReference>
<dbReference type="InterPro" id="IPR046155">
    <property type="entry name" value="DUF6157"/>
</dbReference>
<evidence type="ECO:0000313" key="1">
    <source>
        <dbReference type="EMBL" id="MCU6796874.1"/>
    </source>
</evidence>
<comment type="caution">
    <text evidence="1">The sequence shown here is derived from an EMBL/GenBank/DDBJ whole genome shotgun (WGS) entry which is preliminary data.</text>
</comment>
<proteinExistence type="predicted"/>
<dbReference type="Pfam" id="PF19654">
    <property type="entry name" value="DUF6157"/>
    <property type="match status" value="1"/>
</dbReference>
<accession>A0ABT2UQF6</accession>
<keyword evidence="2" id="KW-1185">Reference proteome</keyword>
<dbReference type="EMBL" id="JAOQIO010000110">
    <property type="protein sequence ID" value="MCU6796874.1"/>
    <property type="molecule type" value="Genomic_DNA"/>
</dbReference>
<name>A0ABT2UQF6_9BACL</name>
<gene>
    <name evidence="1" type="ORF">OB236_32585</name>
</gene>
<dbReference type="RefSeq" id="WP_262687701.1">
    <property type="nucleotide sequence ID" value="NZ_JAOQIO010000110.1"/>
</dbReference>
<reference evidence="1 2" key="1">
    <citation type="submission" date="2022-09" db="EMBL/GenBank/DDBJ databases">
        <authorList>
            <person name="Han X.L."/>
            <person name="Wang Q."/>
            <person name="Lu T."/>
        </authorList>
    </citation>
    <scope>NUCLEOTIDE SEQUENCE [LARGE SCALE GENOMIC DNA]</scope>
    <source>
        <strain evidence="1 2">WQ 127069</strain>
    </source>
</reference>